<comment type="caution">
    <text evidence="2">The sequence shown here is derived from an EMBL/GenBank/DDBJ whole genome shotgun (WGS) entry which is preliminary data.</text>
</comment>
<evidence type="ECO:0000313" key="3">
    <source>
        <dbReference type="Proteomes" id="UP000523139"/>
    </source>
</evidence>
<organism evidence="2 3">
    <name type="scientific">Nesterenkonia sedimenti</name>
    <dbReference type="NCBI Taxonomy" id="1463632"/>
    <lineage>
        <taxon>Bacteria</taxon>
        <taxon>Bacillati</taxon>
        <taxon>Actinomycetota</taxon>
        <taxon>Actinomycetes</taxon>
        <taxon>Micrococcales</taxon>
        <taxon>Micrococcaceae</taxon>
        <taxon>Nesterenkonia</taxon>
    </lineage>
</organism>
<dbReference type="RefSeq" id="WP_168887776.1">
    <property type="nucleotide sequence ID" value="NZ_JABAHY010000008.1"/>
</dbReference>
<keyword evidence="1" id="KW-0732">Signal</keyword>
<sequence length="103" mass="10775">MKKLLRTGLAALTAGLFASGATVAPAQAQDELAIDVLERIETYDDADGTGCDTRNDILARDLDAATISIDEDGCTVEYEPGGIGLHRGSLRDLGLRRNPGSTG</sequence>
<dbReference type="EMBL" id="JABAHY010000008">
    <property type="protein sequence ID" value="NLS10295.1"/>
    <property type="molecule type" value="Genomic_DNA"/>
</dbReference>
<dbReference type="Proteomes" id="UP000523139">
    <property type="component" value="Unassembled WGS sequence"/>
</dbReference>
<dbReference type="AlphaFoldDB" id="A0A7X8TK62"/>
<keyword evidence="3" id="KW-1185">Reference proteome</keyword>
<accession>A0A7X8TK62</accession>
<protein>
    <recommendedName>
        <fullName evidence="4">CSLREA domain-containing protein</fullName>
    </recommendedName>
</protein>
<feature type="signal peptide" evidence="1">
    <location>
        <begin position="1"/>
        <end position="28"/>
    </location>
</feature>
<evidence type="ECO:0008006" key="4">
    <source>
        <dbReference type="Google" id="ProtNLM"/>
    </source>
</evidence>
<proteinExistence type="predicted"/>
<gene>
    <name evidence="2" type="ORF">HGQ17_09880</name>
</gene>
<evidence type="ECO:0000313" key="2">
    <source>
        <dbReference type="EMBL" id="NLS10295.1"/>
    </source>
</evidence>
<reference evidence="2 3" key="1">
    <citation type="submission" date="2020-04" db="EMBL/GenBank/DDBJ databases">
        <title>Nesterenkonia sp. nov., isolated from marine sediment.</title>
        <authorList>
            <person name="Zhang G."/>
        </authorList>
    </citation>
    <scope>NUCLEOTIDE SEQUENCE [LARGE SCALE GENOMIC DNA]</scope>
    <source>
        <strain evidence="2 3">MY13</strain>
    </source>
</reference>
<feature type="chain" id="PRO_5039698765" description="CSLREA domain-containing protein" evidence="1">
    <location>
        <begin position="29"/>
        <end position="103"/>
    </location>
</feature>
<name>A0A7X8TK62_9MICC</name>
<evidence type="ECO:0000256" key="1">
    <source>
        <dbReference type="SAM" id="SignalP"/>
    </source>
</evidence>